<name>A0ABQ9TTL5_SAGOE</name>
<organism evidence="2 3">
    <name type="scientific">Saguinus oedipus</name>
    <name type="common">Cotton-top tamarin</name>
    <name type="synonym">Oedipomidas oedipus</name>
    <dbReference type="NCBI Taxonomy" id="9490"/>
    <lineage>
        <taxon>Eukaryota</taxon>
        <taxon>Metazoa</taxon>
        <taxon>Chordata</taxon>
        <taxon>Craniata</taxon>
        <taxon>Vertebrata</taxon>
        <taxon>Euteleostomi</taxon>
        <taxon>Mammalia</taxon>
        <taxon>Eutheria</taxon>
        <taxon>Euarchontoglires</taxon>
        <taxon>Primates</taxon>
        <taxon>Haplorrhini</taxon>
        <taxon>Platyrrhini</taxon>
        <taxon>Cebidae</taxon>
        <taxon>Callitrichinae</taxon>
        <taxon>Saguinus</taxon>
    </lineage>
</organism>
<keyword evidence="3" id="KW-1185">Reference proteome</keyword>
<feature type="non-terminal residue" evidence="2">
    <location>
        <position position="1"/>
    </location>
</feature>
<feature type="compositionally biased region" description="Basic and acidic residues" evidence="1">
    <location>
        <begin position="25"/>
        <end position="35"/>
    </location>
</feature>
<dbReference type="EMBL" id="JASSZA010000019">
    <property type="protein sequence ID" value="KAK2087517.1"/>
    <property type="molecule type" value="Genomic_DNA"/>
</dbReference>
<proteinExistence type="predicted"/>
<accession>A0ABQ9TTL5</accession>
<dbReference type="Proteomes" id="UP001266305">
    <property type="component" value="Unassembled WGS sequence"/>
</dbReference>
<comment type="caution">
    <text evidence="2">The sequence shown here is derived from an EMBL/GenBank/DDBJ whole genome shotgun (WGS) entry which is preliminary data.</text>
</comment>
<evidence type="ECO:0000313" key="3">
    <source>
        <dbReference type="Proteomes" id="UP001266305"/>
    </source>
</evidence>
<evidence type="ECO:0000256" key="1">
    <source>
        <dbReference type="SAM" id="MobiDB-lite"/>
    </source>
</evidence>
<sequence>PSKTLEGFEMLGTPGSQLSIKPAVPKREQNLELRKRWSPPSCLAPGLLPAPHPPALSSTPTSPYRASLECGSNLHSPEAARSGLYVDKGKRGFFKAPSAQFGKSRPEPYPHPRTPSPHRSRPSKRPWSKLGSVLQPPSDPCLLDL</sequence>
<feature type="compositionally biased region" description="Basic residues" evidence="1">
    <location>
        <begin position="116"/>
        <end position="127"/>
    </location>
</feature>
<protein>
    <submittedName>
        <fullName evidence="2">Uncharacterized protein</fullName>
    </submittedName>
</protein>
<feature type="region of interest" description="Disordered" evidence="1">
    <location>
        <begin position="95"/>
        <end position="145"/>
    </location>
</feature>
<reference evidence="2 3" key="1">
    <citation type="submission" date="2023-05" db="EMBL/GenBank/DDBJ databases">
        <title>B98-5 Cell Line De Novo Hybrid Assembly: An Optical Mapping Approach.</title>
        <authorList>
            <person name="Kananen K."/>
            <person name="Auerbach J.A."/>
            <person name="Kautto E."/>
            <person name="Blachly J.S."/>
        </authorList>
    </citation>
    <scope>NUCLEOTIDE SEQUENCE [LARGE SCALE GENOMIC DNA]</scope>
    <source>
        <strain evidence="2">B95-8</strain>
        <tissue evidence="2">Cell line</tissue>
    </source>
</reference>
<evidence type="ECO:0000313" key="2">
    <source>
        <dbReference type="EMBL" id="KAK2087517.1"/>
    </source>
</evidence>
<feature type="region of interest" description="Disordered" evidence="1">
    <location>
        <begin position="1"/>
        <end position="82"/>
    </location>
</feature>
<gene>
    <name evidence="2" type="ORF">P7K49_033424</name>
</gene>